<dbReference type="GO" id="GO:0009245">
    <property type="term" value="P:lipid A biosynthetic process"/>
    <property type="evidence" value="ECO:0007669"/>
    <property type="project" value="TreeGrafter"/>
</dbReference>
<evidence type="ECO:0000259" key="11">
    <source>
        <dbReference type="Pfam" id="PF04413"/>
    </source>
</evidence>
<keyword evidence="13" id="KW-1185">Reference proteome</keyword>
<evidence type="ECO:0000256" key="9">
    <source>
        <dbReference type="PIRSR" id="PIRSR639901-2"/>
    </source>
</evidence>
<dbReference type="InterPro" id="IPR038107">
    <property type="entry name" value="Glycos_transf_N_sf"/>
</dbReference>
<sequence>MSGSAPFSLQMACYKLLRPLLQPIMRRVLAHRVKSGKDDPVRSQEKLGLTDLSRPKGTLIWLHAVGLGEVLALRPLITEMRRQRPDLQFLITSTARSAGKVIGDNLPDNTMHQFLPLDGPLFVKRFLNHWQPDLSIWSEQDLWPGAIMDTARRGIPLAYINARITPQSYQRRKTFRGLYRKMLAQFEIVTAQNQESAQFLEALGAHDVKVMPSLKPAAEPLRADAGVVQEMQQAIGTRKVWVAASTHKADEDVVLEAHKILLKRDPQTLLVLVPRIPVRAPEIATTLAHAGFSFAQRSIGQPIAPETSVYLADSFGELGVWYRISNIALIGASFDGLGGHNPWEAVCLSNRVLHGPGVHNFISDYQILDAQSISEEIADTPQAAQEIADKITSTKGAKPHANADRLIDEARSALEPLAAALLKLEGHSA</sequence>
<evidence type="ECO:0000313" key="12">
    <source>
        <dbReference type="EMBL" id="PSL20156.1"/>
    </source>
</evidence>
<feature type="site" description="Transition state stabilizer" evidence="9">
    <location>
        <position position="139"/>
    </location>
</feature>
<keyword evidence="10" id="KW-1003">Cell membrane</keyword>
<evidence type="ECO:0000256" key="2">
    <source>
        <dbReference type="ARBA" id="ARBA00004713"/>
    </source>
</evidence>
<gene>
    <name evidence="12" type="ORF">CLV88_104217</name>
</gene>
<evidence type="ECO:0000256" key="4">
    <source>
        <dbReference type="ARBA" id="ARBA00019077"/>
    </source>
</evidence>
<dbReference type="EMBL" id="PYGJ01000004">
    <property type="protein sequence ID" value="PSL20156.1"/>
    <property type="molecule type" value="Genomic_DNA"/>
</dbReference>
<name>A0A2P8FEK5_9RHOB</name>
<dbReference type="Proteomes" id="UP000240418">
    <property type="component" value="Unassembled WGS sequence"/>
</dbReference>
<comment type="function">
    <text evidence="1 10">Involved in lipopolysaccharide (LPS) biosynthesis. Catalyzes the transfer of 3-deoxy-D-manno-octulosonate (Kdo) residue(s) from CMP-Kdo to lipid IV(A), the tetraacyldisaccharide-1,4'-bisphosphate precursor of lipid A.</text>
</comment>
<feature type="site" description="Transition state stabilizer" evidence="9">
    <location>
        <position position="215"/>
    </location>
</feature>
<evidence type="ECO:0000256" key="10">
    <source>
        <dbReference type="RuleBase" id="RU365103"/>
    </source>
</evidence>
<accession>A0A2P8FEK5</accession>
<comment type="subcellular location">
    <subcellularLocation>
        <location evidence="10">Cell membrane</location>
    </subcellularLocation>
</comment>
<dbReference type="AlphaFoldDB" id="A0A2P8FEK5"/>
<keyword evidence="5 10" id="KW-0808">Transferase</keyword>
<dbReference type="GO" id="GO:0009244">
    <property type="term" value="P:lipopolysaccharide core region biosynthetic process"/>
    <property type="evidence" value="ECO:0007669"/>
    <property type="project" value="UniProtKB-UniRule"/>
</dbReference>
<reference evidence="12 13" key="1">
    <citation type="submission" date="2018-03" db="EMBL/GenBank/DDBJ databases">
        <title>Genomic Encyclopedia of Archaeal and Bacterial Type Strains, Phase II (KMG-II): from individual species to whole genera.</title>
        <authorList>
            <person name="Goeker M."/>
        </authorList>
    </citation>
    <scope>NUCLEOTIDE SEQUENCE [LARGE SCALE GENOMIC DNA]</scope>
    <source>
        <strain evidence="12 13">DSM 100673</strain>
    </source>
</reference>
<feature type="active site" description="Proton acceptor" evidence="8">
    <location>
        <position position="69"/>
    </location>
</feature>
<dbReference type="PANTHER" id="PTHR42755">
    <property type="entry name" value="3-DEOXY-MANNO-OCTULOSONATE CYTIDYLYLTRANSFERASE"/>
    <property type="match status" value="1"/>
</dbReference>
<dbReference type="InterPro" id="IPR007507">
    <property type="entry name" value="Glycos_transf_N"/>
</dbReference>
<dbReference type="GO" id="GO:0043842">
    <property type="term" value="F:Kdo transferase activity"/>
    <property type="evidence" value="ECO:0007669"/>
    <property type="project" value="UniProtKB-EC"/>
</dbReference>
<evidence type="ECO:0000256" key="1">
    <source>
        <dbReference type="ARBA" id="ARBA00003394"/>
    </source>
</evidence>
<evidence type="ECO:0000256" key="6">
    <source>
        <dbReference type="ARBA" id="ARBA00031445"/>
    </source>
</evidence>
<evidence type="ECO:0000256" key="8">
    <source>
        <dbReference type="PIRSR" id="PIRSR639901-1"/>
    </source>
</evidence>
<feature type="domain" description="3-deoxy-D-manno-octulosonic-acid transferase N-terminal" evidence="11">
    <location>
        <begin position="43"/>
        <end position="215"/>
    </location>
</feature>
<keyword evidence="10" id="KW-0448">Lipopolysaccharide biosynthesis</keyword>
<dbReference type="Pfam" id="PF04413">
    <property type="entry name" value="Glycos_transf_N"/>
    <property type="match status" value="1"/>
</dbReference>
<dbReference type="PANTHER" id="PTHR42755:SF1">
    <property type="entry name" value="3-DEOXY-D-MANNO-OCTULOSONIC ACID TRANSFERASE, MITOCHONDRIAL-RELATED"/>
    <property type="match status" value="1"/>
</dbReference>
<dbReference type="InterPro" id="IPR039901">
    <property type="entry name" value="Kdotransferase"/>
</dbReference>
<dbReference type="OrthoDB" id="9789797at2"/>
<dbReference type="EC" id="2.4.99.12" evidence="3 10"/>
<dbReference type="Gene3D" id="3.40.50.11720">
    <property type="entry name" value="3-Deoxy-D-manno-octulosonic-acid transferase, N-terminal domain"/>
    <property type="match status" value="1"/>
</dbReference>
<evidence type="ECO:0000256" key="3">
    <source>
        <dbReference type="ARBA" id="ARBA00012621"/>
    </source>
</evidence>
<dbReference type="UniPathway" id="UPA00958"/>
<dbReference type="GO" id="GO:0005886">
    <property type="term" value="C:plasma membrane"/>
    <property type="evidence" value="ECO:0007669"/>
    <property type="project" value="UniProtKB-SubCell"/>
</dbReference>
<organism evidence="12 13">
    <name type="scientific">Shimia abyssi</name>
    <dbReference type="NCBI Taxonomy" id="1662395"/>
    <lineage>
        <taxon>Bacteria</taxon>
        <taxon>Pseudomonadati</taxon>
        <taxon>Pseudomonadota</taxon>
        <taxon>Alphaproteobacteria</taxon>
        <taxon>Rhodobacterales</taxon>
        <taxon>Roseobacteraceae</taxon>
    </lineage>
</organism>
<keyword evidence="10" id="KW-0472">Membrane</keyword>
<evidence type="ECO:0000256" key="7">
    <source>
        <dbReference type="ARBA" id="ARBA00049183"/>
    </source>
</evidence>
<dbReference type="Gene3D" id="3.40.50.2000">
    <property type="entry name" value="Glycogen Phosphorylase B"/>
    <property type="match status" value="1"/>
</dbReference>
<comment type="pathway">
    <text evidence="2 10">Bacterial outer membrane biogenesis; LPS core biosynthesis.</text>
</comment>
<comment type="caution">
    <text evidence="12">The sequence shown here is derived from an EMBL/GenBank/DDBJ whole genome shotgun (WGS) entry which is preliminary data.</text>
</comment>
<proteinExistence type="inferred from homology"/>
<protein>
    <recommendedName>
        <fullName evidence="4 10">3-deoxy-D-manno-octulosonic acid transferase</fullName>
        <shortName evidence="10">Kdo transferase</shortName>
        <ecNumber evidence="3 10">2.4.99.12</ecNumber>
    </recommendedName>
    <alternativeName>
        <fullName evidence="6 10">Lipid IV(A) 3-deoxy-D-manno-octulosonic acid transferase</fullName>
    </alternativeName>
</protein>
<evidence type="ECO:0000313" key="13">
    <source>
        <dbReference type="Proteomes" id="UP000240418"/>
    </source>
</evidence>
<dbReference type="RefSeq" id="WP_106608159.1">
    <property type="nucleotide sequence ID" value="NZ_PYGJ01000004.1"/>
</dbReference>
<comment type="similarity">
    <text evidence="10">Belongs to the glycosyltransferase group 1 family.</text>
</comment>
<evidence type="ECO:0000256" key="5">
    <source>
        <dbReference type="ARBA" id="ARBA00022679"/>
    </source>
</evidence>
<comment type="catalytic activity">
    <reaction evidence="7 10">
        <text>lipid IVA (E. coli) + CMP-3-deoxy-beta-D-manno-octulosonate = alpha-Kdo-(2-&gt;6)-lipid IVA (E. coli) + CMP + H(+)</text>
        <dbReference type="Rhea" id="RHEA:28066"/>
        <dbReference type="ChEBI" id="CHEBI:15378"/>
        <dbReference type="ChEBI" id="CHEBI:58603"/>
        <dbReference type="ChEBI" id="CHEBI:60364"/>
        <dbReference type="ChEBI" id="CHEBI:60377"/>
        <dbReference type="ChEBI" id="CHEBI:85987"/>
        <dbReference type="EC" id="2.4.99.12"/>
    </reaction>
</comment>